<dbReference type="PRINTS" id="PR00081">
    <property type="entry name" value="GDHRDH"/>
</dbReference>
<name>A0ABN6D289_9BURK</name>
<keyword evidence="5" id="KW-1185">Reference proteome</keyword>
<dbReference type="PANTHER" id="PTHR42879:SF6">
    <property type="entry name" value="NADPH-DEPENDENT REDUCTASE BACG"/>
    <property type="match status" value="1"/>
</dbReference>
<dbReference type="SUPFAM" id="SSF51735">
    <property type="entry name" value="NAD(P)-binding Rossmann-fold domains"/>
    <property type="match status" value="1"/>
</dbReference>
<evidence type="ECO:0000313" key="4">
    <source>
        <dbReference type="EMBL" id="BCO26144.1"/>
    </source>
</evidence>
<dbReference type="InterPro" id="IPR050259">
    <property type="entry name" value="SDR"/>
</dbReference>
<dbReference type="InterPro" id="IPR002347">
    <property type="entry name" value="SDR_fam"/>
</dbReference>
<dbReference type="Proteomes" id="UP000824366">
    <property type="component" value="Chromosome"/>
</dbReference>
<dbReference type="EMBL" id="AP024238">
    <property type="protein sequence ID" value="BCO26144.1"/>
    <property type="molecule type" value="Genomic_DNA"/>
</dbReference>
<dbReference type="Gene3D" id="3.40.50.720">
    <property type="entry name" value="NAD(P)-binding Rossmann-like Domain"/>
    <property type="match status" value="1"/>
</dbReference>
<protein>
    <submittedName>
        <fullName evidence="4">3-oxoacyl-[acyl-carrier-protein] reductase FabG</fullName>
    </submittedName>
</protein>
<dbReference type="PANTHER" id="PTHR42879">
    <property type="entry name" value="3-OXOACYL-(ACYL-CARRIER-PROTEIN) REDUCTASE"/>
    <property type="match status" value="1"/>
</dbReference>
<evidence type="ECO:0000256" key="1">
    <source>
        <dbReference type="ARBA" id="ARBA00006484"/>
    </source>
</evidence>
<organism evidence="4 5">
    <name type="scientific">Rhodoferax lithotrophicus</name>
    <dbReference type="NCBI Taxonomy" id="2798804"/>
    <lineage>
        <taxon>Bacteria</taxon>
        <taxon>Pseudomonadati</taxon>
        <taxon>Pseudomonadota</taxon>
        <taxon>Betaproteobacteria</taxon>
        <taxon>Burkholderiales</taxon>
        <taxon>Comamonadaceae</taxon>
        <taxon>Rhodoferax</taxon>
    </lineage>
</organism>
<proteinExistence type="inferred from homology"/>
<dbReference type="InterPro" id="IPR036291">
    <property type="entry name" value="NAD(P)-bd_dom_sf"/>
</dbReference>
<evidence type="ECO:0000256" key="2">
    <source>
        <dbReference type="RuleBase" id="RU000363"/>
    </source>
</evidence>
<dbReference type="Pfam" id="PF00106">
    <property type="entry name" value="adh_short"/>
    <property type="match status" value="1"/>
</dbReference>
<gene>
    <name evidence="4" type="ORF">MIZ03_1024</name>
</gene>
<feature type="domain" description="Ketoreductase" evidence="3">
    <location>
        <begin position="8"/>
        <end position="180"/>
    </location>
</feature>
<dbReference type="RefSeq" id="WP_223909260.1">
    <property type="nucleotide sequence ID" value="NZ_AP024238.1"/>
</dbReference>
<dbReference type="PRINTS" id="PR00080">
    <property type="entry name" value="SDRFAMILY"/>
</dbReference>
<dbReference type="SMART" id="SM00822">
    <property type="entry name" value="PKS_KR"/>
    <property type="match status" value="1"/>
</dbReference>
<evidence type="ECO:0000259" key="3">
    <source>
        <dbReference type="SMART" id="SM00822"/>
    </source>
</evidence>
<accession>A0ABN6D289</accession>
<reference evidence="4 5" key="1">
    <citation type="journal article" date="2021" name="Microbiol. Spectr.">
        <title>A Single Bacterium Capable of Oxidation and Reduction of Iron at Circumneutral pH.</title>
        <authorList>
            <person name="Kato S."/>
            <person name="Ohkuma M."/>
        </authorList>
    </citation>
    <scope>NUCLEOTIDE SEQUENCE [LARGE SCALE GENOMIC DNA]</scope>
    <source>
        <strain evidence="4 5">MIZ03</strain>
    </source>
</reference>
<comment type="similarity">
    <text evidence="1 2">Belongs to the short-chain dehydrogenases/reductases (SDR) family.</text>
</comment>
<sequence length="264" mass="28083">MDLQLTGKRALVTGSTSGIGWATARELAAEGAHVILNGRDPARLASAVARIQSELPEAVVDGVLADLSSAAGCQRLLDAAGEVDILVNNLGIFEPKAFEQITDEDWLRFFEVNLLSGVRLARHHLPRMKARGWGRMVFISSESGICPPAEMVHYGMTKSAQLSVSRGLAETCVGTGVSVNAVLPGPTRTEGVGDFFAKLAREAGQTLADAERDFFQHARPTSLLQRFIEPAEVAAMVTYVCSPRSAATNGAALRVEGGVVRSLI</sequence>
<evidence type="ECO:0000313" key="5">
    <source>
        <dbReference type="Proteomes" id="UP000824366"/>
    </source>
</evidence>
<dbReference type="InterPro" id="IPR057326">
    <property type="entry name" value="KR_dom"/>
</dbReference>
<dbReference type="CDD" id="cd05233">
    <property type="entry name" value="SDR_c"/>
    <property type="match status" value="1"/>
</dbReference>